<reference evidence="1" key="2">
    <citation type="journal article" date="2015" name="Data Brief">
        <title>Shoot transcriptome of the giant reed, Arundo donax.</title>
        <authorList>
            <person name="Barrero R.A."/>
            <person name="Guerrero F.D."/>
            <person name="Moolhuijzen P."/>
            <person name="Goolsby J.A."/>
            <person name="Tidwell J."/>
            <person name="Bellgard S.E."/>
            <person name="Bellgard M.I."/>
        </authorList>
    </citation>
    <scope>NUCLEOTIDE SEQUENCE</scope>
    <source>
        <tissue evidence="1">Shoot tissue taken approximately 20 cm above the soil surface</tissue>
    </source>
</reference>
<reference evidence="1" key="1">
    <citation type="submission" date="2014-09" db="EMBL/GenBank/DDBJ databases">
        <authorList>
            <person name="Magalhaes I.L.F."/>
            <person name="Oliveira U."/>
            <person name="Santos F.R."/>
            <person name="Vidigal T.H.D.A."/>
            <person name="Brescovit A.D."/>
            <person name="Santos A.J."/>
        </authorList>
    </citation>
    <scope>NUCLEOTIDE SEQUENCE</scope>
    <source>
        <tissue evidence="1">Shoot tissue taken approximately 20 cm above the soil surface</tissue>
    </source>
</reference>
<name>A0A0A9AEB3_ARUDO</name>
<sequence length="55" mass="6826">MQTHYSKHFEKSWRRRNNNHIRLIALRKISLFFFKKSCDTKPQNSQAGSWRRRSF</sequence>
<proteinExistence type="predicted"/>
<organism evidence="1">
    <name type="scientific">Arundo donax</name>
    <name type="common">Giant reed</name>
    <name type="synonym">Donax arundinaceus</name>
    <dbReference type="NCBI Taxonomy" id="35708"/>
    <lineage>
        <taxon>Eukaryota</taxon>
        <taxon>Viridiplantae</taxon>
        <taxon>Streptophyta</taxon>
        <taxon>Embryophyta</taxon>
        <taxon>Tracheophyta</taxon>
        <taxon>Spermatophyta</taxon>
        <taxon>Magnoliopsida</taxon>
        <taxon>Liliopsida</taxon>
        <taxon>Poales</taxon>
        <taxon>Poaceae</taxon>
        <taxon>PACMAD clade</taxon>
        <taxon>Arundinoideae</taxon>
        <taxon>Arundineae</taxon>
        <taxon>Arundo</taxon>
    </lineage>
</organism>
<dbReference type="EMBL" id="GBRH01252458">
    <property type="protein sequence ID" value="JAD45437.1"/>
    <property type="molecule type" value="Transcribed_RNA"/>
</dbReference>
<accession>A0A0A9AEB3</accession>
<protein>
    <submittedName>
        <fullName evidence="1">Uncharacterized protein</fullName>
    </submittedName>
</protein>
<dbReference type="AlphaFoldDB" id="A0A0A9AEB3"/>
<evidence type="ECO:0000313" key="1">
    <source>
        <dbReference type="EMBL" id="JAD45437.1"/>
    </source>
</evidence>